<accession>A0AAE0GTW6</accession>
<dbReference type="SUPFAM" id="SSF51045">
    <property type="entry name" value="WW domain"/>
    <property type="match status" value="2"/>
</dbReference>
<evidence type="ECO:0000313" key="6">
    <source>
        <dbReference type="EMBL" id="KAK3284350.1"/>
    </source>
</evidence>
<feature type="domain" description="WW" evidence="4">
    <location>
        <begin position="232"/>
        <end position="259"/>
    </location>
</feature>
<protein>
    <recommendedName>
        <fullName evidence="8">Pre-mRNA-processing protein 40C</fullName>
    </recommendedName>
</protein>
<feature type="domain" description="WW" evidence="4">
    <location>
        <begin position="170"/>
        <end position="204"/>
    </location>
</feature>
<dbReference type="InterPro" id="IPR002713">
    <property type="entry name" value="FF_domain"/>
</dbReference>
<dbReference type="InterPro" id="IPR001202">
    <property type="entry name" value="WW_dom"/>
</dbReference>
<dbReference type="PROSITE" id="PS50020">
    <property type="entry name" value="WW_DOMAIN_2"/>
    <property type="match status" value="2"/>
</dbReference>
<dbReference type="SMART" id="SM00456">
    <property type="entry name" value="WW"/>
    <property type="match status" value="2"/>
</dbReference>
<dbReference type="GO" id="GO:0005634">
    <property type="term" value="C:nucleus"/>
    <property type="evidence" value="ECO:0007669"/>
    <property type="project" value="TreeGrafter"/>
</dbReference>
<dbReference type="InterPro" id="IPR036517">
    <property type="entry name" value="FF_domain_sf"/>
</dbReference>
<dbReference type="SUPFAM" id="SSF81698">
    <property type="entry name" value="FF domain"/>
    <property type="match status" value="5"/>
</dbReference>
<sequence length="705" mass="81100">MSTNPATPGLVHTGHQEADLRVFQDLDLLRDNIMQIRVIRITLHLVHILVLPGAHQEGHMLLLHTILPLDSLRKGPDLELLGGRLQGHLLQARERVGRLLGHKQPEDTPLTIWEHPTGLRQDRLRAHPLHTRSTARHASYSSANDIDFNPDAYEDDEPATPFAVSEPATVTKETEWTVHNAGEGKGVYYYNVKTGESTWDKPPGLKDEVVRAAMSTEAPKPISWDTIEGCEWQEVKISDGKVYYYNSSTQATSWSVPDEVKDARAAAAAKTLEATREALARASSSAEAIAALEAARRVGDSPLDLVQRNLSSPAVNVTSAATYVPAEDNIVSEEVTEQEEHEQRKARFRDMLVERGVTPFSRWEKELPKIVFDQRYKAIPDIKERRAIFDHFVRNRAEEVRKEKRANMKAAAENFKALLDETEAAGDLTHETTYETLEEKWGRDSRWTSIEPKEREAQLSERLLPVKKAEEERLGAEAKVAEAGFRSMLEDRGVTGSSRWSKMKEQLAEDSRFLAVARQRREIIFRSYVAELQMAEENNRKQEEDREREEESRRQREREIRKRKEREEEEMDRRREKAARQDSIAAYQSLLTEQIKDAEASWRDSKTKLERDAQGRAVTKDLSDADRERMFREHIASLQERYVADFRTMLKEIIREKEGTEEGEELLKSWDSAKKLLKGDSRYDRCSRRDRQKVYKRLTEDANRS</sequence>
<dbReference type="Pfam" id="PF00397">
    <property type="entry name" value="WW"/>
    <property type="match status" value="1"/>
</dbReference>
<dbReference type="PANTHER" id="PTHR15377">
    <property type="entry name" value="TRANSCRIPTION ELONGATION REGULATOR 1"/>
    <property type="match status" value="1"/>
</dbReference>
<feature type="region of interest" description="Disordered" evidence="3">
    <location>
        <begin position="536"/>
        <end position="581"/>
    </location>
</feature>
<dbReference type="GO" id="GO:0070063">
    <property type="term" value="F:RNA polymerase binding"/>
    <property type="evidence" value="ECO:0007669"/>
    <property type="project" value="InterPro"/>
</dbReference>
<feature type="domain" description="FF" evidence="5">
    <location>
        <begin position="338"/>
        <end position="395"/>
    </location>
</feature>
<dbReference type="SMART" id="SM00441">
    <property type="entry name" value="FF"/>
    <property type="match status" value="5"/>
</dbReference>
<dbReference type="CDD" id="cd00201">
    <property type="entry name" value="WW"/>
    <property type="match status" value="2"/>
</dbReference>
<dbReference type="Gene3D" id="1.10.10.440">
    <property type="entry name" value="FF domain"/>
    <property type="match status" value="5"/>
</dbReference>
<dbReference type="EMBL" id="LGRX02002313">
    <property type="protein sequence ID" value="KAK3284350.1"/>
    <property type="molecule type" value="Genomic_DNA"/>
</dbReference>
<dbReference type="Gene3D" id="2.20.70.10">
    <property type="match status" value="2"/>
</dbReference>
<evidence type="ECO:0000256" key="2">
    <source>
        <dbReference type="SAM" id="Coils"/>
    </source>
</evidence>
<dbReference type="AlphaFoldDB" id="A0AAE0GTW6"/>
<feature type="compositionally biased region" description="Basic and acidic residues" evidence="3">
    <location>
        <begin position="537"/>
        <end position="580"/>
    </location>
</feature>
<dbReference type="PROSITE" id="PS01159">
    <property type="entry name" value="WW_DOMAIN_1"/>
    <property type="match status" value="2"/>
</dbReference>
<feature type="coiled-coil region" evidence="2">
    <location>
        <begin position="394"/>
        <end position="425"/>
    </location>
</feature>
<dbReference type="PANTHER" id="PTHR15377:SF3">
    <property type="entry name" value="WW DOMAIN-CONTAINING PROTEIN"/>
    <property type="match status" value="1"/>
</dbReference>
<dbReference type="GO" id="GO:0003712">
    <property type="term" value="F:transcription coregulator activity"/>
    <property type="evidence" value="ECO:0007669"/>
    <property type="project" value="TreeGrafter"/>
</dbReference>
<keyword evidence="7" id="KW-1185">Reference proteome</keyword>
<name>A0AAE0GTW6_9CHLO</name>
<gene>
    <name evidence="6" type="ORF">CYMTET_7996</name>
</gene>
<dbReference type="Pfam" id="PF01846">
    <property type="entry name" value="FF"/>
    <property type="match status" value="3"/>
</dbReference>
<evidence type="ECO:0008006" key="8">
    <source>
        <dbReference type="Google" id="ProtNLM"/>
    </source>
</evidence>
<keyword evidence="2" id="KW-0175">Coiled coil</keyword>
<organism evidence="6 7">
    <name type="scientific">Cymbomonas tetramitiformis</name>
    <dbReference type="NCBI Taxonomy" id="36881"/>
    <lineage>
        <taxon>Eukaryota</taxon>
        <taxon>Viridiplantae</taxon>
        <taxon>Chlorophyta</taxon>
        <taxon>Pyramimonadophyceae</taxon>
        <taxon>Pyramimonadales</taxon>
        <taxon>Pyramimonadaceae</taxon>
        <taxon>Cymbomonas</taxon>
    </lineage>
</organism>
<dbReference type="InterPro" id="IPR036020">
    <property type="entry name" value="WW_dom_sf"/>
</dbReference>
<dbReference type="InterPro" id="IPR045148">
    <property type="entry name" value="TCRG1-like"/>
</dbReference>
<keyword evidence="1" id="KW-0677">Repeat</keyword>
<dbReference type="PROSITE" id="PS51676">
    <property type="entry name" value="FF"/>
    <property type="match status" value="1"/>
</dbReference>
<reference evidence="6 7" key="1">
    <citation type="journal article" date="2015" name="Genome Biol. Evol.">
        <title>Comparative Genomics of a Bacterivorous Green Alga Reveals Evolutionary Causalities and Consequences of Phago-Mixotrophic Mode of Nutrition.</title>
        <authorList>
            <person name="Burns J.A."/>
            <person name="Paasch A."/>
            <person name="Narechania A."/>
            <person name="Kim E."/>
        </authorList>
    </citation>
    <scope>NUCLEOTIDE SEQUENCE [LARGE SCALE GENOMIC DNA]</scope>
    <source>
        <strain evidence="6 7">PLY_AMNH</strain>
    </source>
</reference>
<proteinExistence type="predicted"/>
<evidence type="ECO:0000256" key="3">
    <source>
        <dbReference type="SAM" id="MobiDB-lite"/>
    </source>
</evidence>
<evidence type="ECO:0000256" key="1">
    <source>
        <dbReference type="ARBA" id="ARBA00022737"/>
    </source>
</evidence>
<evidence type="ECO:0000313" key="7">
    <source>
        <dbReference type="Proteomes" id="UP001190700"/>
    </source>
</evidence>
<evidence type="ECO:0000259" key="5">
    <source>
        <dbReference type="PROSITE" id="PS51676"/>
    </source>
</evidence>
<dbReference type="Proteomes" id="UP001190700">
    <property type="component" value="Unassembled WGS sequence"/>
</dbReference>
<comment type="caution">
    <text evidence="6">The sequence shown here is derived from an EMBL/GenBank/DDBJ whole genome shotgun (WGS) entry which is preliminary data.</text>
</comment>
<evidence type="ECO:0000259" key="4">
    <source>
        <dbReference type="PROSITE" id="PS50020"/>
    </source>
</evidence>